<reference evidence="1" key="1">
    <citation type="submission" date="2020-05" db="EMBL/GenBank/DDBJ databases">
        <authorList>
            <person name="Chiriac C."/>
            <person name="Salcher M."/>
            <person name="Ghai R."/>
            <person name="Kavagutti S V."/>
        </authorList>
    </citation>
    <scope>NUCLEOTIDE SEQUENCE</scope>
</reference>
<gene>
    <name evidence="1" type="ORF">UFOPK2766_02314</name>
</gene>
<evidence type="ECO:0000313" key="1">
    <source>
        <dbReference type="EMBL" id="CAB4762713.1"/>
    </source>
</evidence>
<name>A0A6J6UVH7_9ZZZZ</name>
<accession>A0A6J6UVH7</accession>
<protein>
    <submittedName>
        <fullName evidence="1">Unannotated protein</fullName>
    </submittedName>
</protein>
<dbReference type="EMBL" id="CAEZYU010000176">
    <property type="protein sequence ID" value="CAB4762713.1"/>
    <property type="molecule type" value="Genomic_DNA"/>
</dbReference>
<sequence>MPAVDQLQAYLDLIEVILDGLVEATDLDQSIAAKAAVRALQVHKRISARVHVLVKGAD</sequence>
<dbReference type="AlphaFoldDB" id="A0A6J6UVH7"/>
<proteinExistence type="predicted"/>
<organism evidence="1">
    <name type="scientific">freshwater metagenome</name>
    <dbReference type="NCBI Taxonomy" id="449393"/>
    <lineage>
        <taxon>unclassified sequences</taxon>
        <taxon>metagenomes</taxon>
        <taxon>ecological metagenomes</taxon>
    </lineage>
</organism>